<evidence type="ECO:0000313" key="2">
    <source>
        <dbReference type="EMBL" id="NBG96492.1"/>
    </source>
</evidence>
<keyword evidence="3" id="KW-1185">Reference proteome</keyword>
<keyword evidence="1" id="KW-0472">Membrane</keyword>
<keyword evidence="1" id="KW-1133">Transmembrane helix</keyword>
<feature type="transmembrane region" description="Helical" evidence="1">
    <location>
        <begin position="21"/>
        <end position="43"/>
    </location>
</feature>
<reference evidence="2 3" key="1">
    <citation type="journal article" date="2016" name="Int. J. Syst. Evol. Microbiol.">
        <title>Pyruvatibacter mobilis gen. nov., sp. nov., a marine bacterium from the culture broth of Picochlorum sp. 122.</title>
        <authorList>
            <person name="Wang G."/>
            <person name="Tang M."/>
            <person name="Wu H."/>
            <person name="Dai S."/>
            <person name="Li T."/>
            <person name="Chen C."/>
            <person name="He H."/>
            <person name="Fan J."/>
            <person name="Xiang W."/>
            <person name="Li X."/>
        </authorList>
    </citation>
    <scope>NUCLEOTIDE SEQUENCE [LARGE SCALE GENOMIC DNA]</scope>
    <source>
        <strain evidence="2 3">GYP-11</strain>
    </source>
</reference>
<evidence type="ECO:0000256" key="1">
    <source>
        <dbReference type="SAM" id="Phobius"/>
    </source>
</evidence>
<keyword evidence="1" id="KW-0812">Transmembrane</keyword>
<dbReference type="AlphaFoldDB" id="A0A845QD40"/>
<proteinExistence type="predicted"/>
<sequence>MSTEQRLAISEEGRRVAWFDLWVTTPFALPFFAEIYVSLVYYVHFQLGFGGTVPGFAPIHWMFINIMGVLAVLWALIRLRLPIREFALADAYARLVVAALIVYWIWLGATPVLAAFVVTEIVGALYVVWPRRPNSAA</sequence>
<protein>
    <submittedName>
        <fullName evidence="2">Uncharacterized protein</fullName>
    </submittedName>
</protein>
<evidence type="ECO:0000313" key="3">
    <source>
        <dbReference type="Proteomes" id="UP000470384"/>
    </source>
</evidence>
<comment type="caution">
    <text evidence="2">The sequence shown here is derived from an EMBL/GenBank/DDBJ whole genome shotgun (WGS) entry which is preliminary data.</text>
</comment>
<dbReference type="RefSeq" id="WP_160588559.1">
    <property type="nucleotide sequence ID" value="NZ_BMHN01000001.1"/>
</dbReference>
<name>A0A845QD40_9HYPH</name>
<dbReference type="OrthoDB" id="8926562at2"/>
<organism evidence="2 3">
    <name type="scientific">Pyruvatibacter mobilis</name>
    <dbReference type="NCBI Taxonomy" id="1712261"/>
    <lineage>
        <taxon>Bacteria</taxon>
        <taxon>Pseudomonadati</taxon>
        <taxon>Pseudomonadota</taxon>
        <taxon>Alphaproteobacteria</taxon>
        <taxon>Hyphomicrobiales</taxon>
        <taxon>Parvibaculaceae</taxon>
        <taxon>Pyruvatibacter</taxon>
    </lineage>
</organism>
<dbReference type="Proteomes" id="UP000470384">
    <property type="component" value="Unassembled WGS sequence"/>
</dbReference>
<accession>A0A845QD40</accession>
<dbReference type="GeneID" id="300654144"/>
<feature type="transmembrane region" description="Helical" evidence="1">
    <location>
        <begin position="55"/>
        <end position="77"/>
    </location>
</feature>
<dbReference type="EMBL" id="WXYQ01000009">
    <property type="protein sequence ID" value="NBG96492.1"/>
    <property type="molecule type" value="Genomic_DNA"/>
</dbReference>
<gene>
    <name evidence="2" type="ORF">GTQ45_12180</name>
</gene>